<sequence>MPAYNFRDTKAPDELDPCIAAEIRTKNENDHRRRNRFIILISVLITLLTLVAIAVAVYLSQTSHDDSQFARGPWIKEDTTEKTPKMDNEFIPDYDDEGPANRAYGHPLVSGESPTDKFDGKFVPMTPVDNSKEKQTLKPDVENGLLPKPTAASESVKFRSTPKFIPVNIRPAITTTPTIPEVSTYSTKSDEVLDFIPSFSSIDDRKYDFIETDDVLEDCDQYKKAGHKKSGVYEIKVRNMQFRALCLMETDYAWMVLQRRSGNAVSFNKTFEEYANGFGNPTQDHWLGLEKVHAYSERGRLLMRIELRGDSCGEPSGCSGTGSSGYWWGDWNFGLGPKKSGYKLSLETIVRGNLSEPSSDEFHRMNNDQSFTTIDVDNDASKGIQCAKFKKLGYCAKFKKLGAWWHRDCSLVALNGEYGDKTTKPRSMHWLFQRSAGSSIISYAIKPEKSLIKFRIKP</sequence>
<protein>
    <submittedName>
        <fullName evidence="2">Fibrinogen C-terminal domain-containing protein</fullName>
    </submittedName>
</protein>
<accession>A0AC34QQ87</accession>
<reference evidence="2" key="1">
    <citation type="submission" date="2022-11" db="UniProtKB">
        <authorList>
            <consortium name="WormBaseParasite"/>
        </authorList>
    </citation>
    <scope>IDENTIFICATION</scope>
</reference>
<evidence type="ECO:0000313" key="2">
    <source>
        <dbReference type="WBParaSite" id="JU765_v2.g18413.t2"/>
    </source>
</evidence>
<proteinExistence type="predicted"/>
<name>A0AC34QQ87_9BILA</name>
<dbReference type="WBParaSite" id="JU765_v2.g18413.t2">
    <property type="protein sequence ID" value="JU765_v2.g18413.t2"/>
    <property type="gene ID" value="JU765_v2.g18413"/>
</dbReference>
<organism evidence="1 2">
    <name type="scientific">Panagrolaimus sp. JU765</name>
    <dbReference type="NCBI Taxonomy" id="591449"/>
    <lineage>
        <taxon>Eukaryota</taxon>
        <taxon>Metazoa</taxon>
        <taxon>Ecdysozoa</taxon>
        <taxon>Nematoda</taxon>
        <taxon>Chromadorea</taxon>
        <taxon>Rhabditida</taxon>
        <taxon>Tylenchina</taxon>
        <taxon>Panagrolaimomorpha</taxon>
        <taxon>Panagrolaimoidea</taxon>
        <taxon>Panagrolaimidae</taxon>
        <taxon>Panagrolaimus</taxon>
    </lineage>
</organism>
<dbReference type="Proteomes" id="UP000887576">
    <property type="component" value="Unplaced"/>
</dbReference>
<evidence type="ECO:0000313" key="1">
    <source>
        <dbReference type="Proteomes" id="UP000887576"/>
    </source>
</evidence>